<dbReference type="SUPFAM" id="SSF54106">
    <property type="entry name" value="LysM domain"/>
    <property type="match status" value="1"/>
</dbReference>
<gene>
    <name evidence="5" type="ORF">AOX59_13880</name>
</gene>
<dbReference type="SMART" id="SM01208">
    <property type="entry name" value="G5"/>
    <property type="match status" value="1"/>
</dbReference>
<feature type="domain" description="LysM" evidence="4">
    <location>
        <begin position="232"/>
        <end position="277"/>
    </location>
</feature>
<dbReference type="Pfam" id="PF01551">
    <property type="entry name" value="Peptidase_M23"/>
    <property type="match status" value="1"/>
</dbReference>
<dbReference type="STRING" id="1472767.AOX59_13880"/>
<dbReference type="PANTHER" id="PTHR21666:SF270">
    <property type="entry name" value="MUREIN HYDROLASE ACTIVATOR ENVC"/>
    <property type="match status" value="1"/>
</dbReference>
<dbReference type="InterPro" id="IPR016047">
    <property type="entry name" value="M23ase_b-sheet_dom"/>
</dbReference>
<evidence type="ECO:0000256" key="1">
    <source>
        <dbReference type="ARBA" id="ARBA00022729"/>
    </source>
</evidence>
<dbReference type="PROSITE" id="PS51109">
    <property type="entry name" value="G5"/>
    <property type="match status" value="1"/>
</dbReference>
<dbReference type="GO" id="GO:0004222">
    <property type="term" value="F:metalloendopeptidase activity"/>
    <property type="evidence" value="ECO:0007669"/>
    <property type="project" value="TreeGrafter"/>
</dbReference>
<reference evidence="5 6" key="1">
    <citation type="submission" date="2016-01" db="EMBL/GenBank/DDBJ databases">
        <title>Complete genome sequence of strain Lentibacillus amyloliquefaciens LAM0015T isolated from saline sediment.</title>
        <authorList>
            <person name="Wang J.-L."/>
            <person name="He M.-X."/>
        </authorList>
    </citation>
    <scope>NUCLEOTIDE SEQUENCE [LARGE SCALE GENOMIC DNA]</scope>
    <source>
        <strain evidence="5 6">LAM0015</strain>
    </source>
</reference>
<dbReference type="Gene3D" id="2.20.230.10">
    <property type="entry name" value="Resuscitation-promoting factor rpfb"/>
    <property type="match status" value="1"/>
</dbReference>
<dbReference type="InterPro" id="IPR011098">
    <property type="entry name" value="G5_dom"/>
</dbReference>
<dbReference type="AlphaFoldDB" id="A0A0U4FUT8"/>
<dbReference type="PROSITE" id="PS51782">
    <property type="entry name" value="LYSM"/>
    <property type="match status" value="1"/>
</dbReference>
<dbReference type="RefSeq" id="WP_068446453.1">
    <property type="nucleotide sequence ID" value="NZ_CP013862.1"/>
</dbReference>
<dbReference type="PANTHER" id="PTHR21666">
    <property type="entry name" value="PEPTIDASE-RELATED"/>
    <property type="match status" value="1"/>
</dbReference>
<dbReference type="InterPro" id="IPR018392">
    <property type="entry name" value="LysM"/>
</dbReference>
<dbReference type="CDD" id="cd12797">
    <property type="entry name" value="M23_peptidase"/>
    <property type="match status" value="1"/>
</dbReference>
<evidence type="ECO:0000259" key="4">
    <source>
        <dbReference type="PROSITE" id="PS51782"/>
    </source>
</evidence>
<dbReference type="Proteomes" id="UP000050331">
    <property type="component" value="Chromosome"/>
</dbReference>
<protein>
    <submittedName>
        <fullName evidence="5">Peptidase M23</fullName>
    </submittedName>
</protein>
<dbReference type="KEGG" id="lao:AOX59_13880"/>
<organism evidence="5 6">
    <name type="scientific">Lentibacillus amyloliquefaciens</name>
    <dbReference type="NCBI Taxonomy" id="1472767"/>
    <lineage>
        <taxon>Bacteria</taxon>
        <taxon>Bacillati</taxon>
        <taxon>Bacillota</taxon>
        <taxon>Bacilli</taxon>
        <taxon>Bacillales</taxon>
        <taxon>Bacillaceae</taxon>
        <taxon>Lentibacillus</taxon>
    </lineage>
</organism>
<keyword evidence="6" id="KW-1185">Reference proteome</keyword>
<dbReference type="Pfam" id="PF01476">
    <property type="entry name" value="LysM"/>
    <property type="match status" value="1"/>
</dbReference>
<dbReference type="InterPro" id="IPR036779">
    <property type="entry name" value="LysM_dom_sf"/>
</dbReference>
<dbReference type="Pfam" id="PF07501">
    <property type="entry name" value="G5"/>
    <property type="match status" value="1"/>
</dbReference>
<dbReference type="SUPFAM" id="SSF51261">
    <property type="entry name" value="Duplicated hybrid motif"/>
    <property type="match status" value="1"/>
</dbReference>
<dbReference type="InterPro" id="IPR011055">
    <property type="entry name" value="Dup_hybrid_motif"/>
</dbReference>
<dbReference type="SMART" id="SM00257">
    <property type="entry name" value="LysM"/>
    <property type="match status" value="1"/>
</dbReference>
<proteinExistence type="predicted"/>
<feature type="domain" description="G5" evidence="3">
    <location>
        <begin position="284"/>
        <end position="364"/>
    </location>
</feature>
<accession>A0A0U4FUT8</accession>
<sequence>MWKESRKITENPLILAKMGMVLCVGLSLMMSTVYAHASEALSEVYHVYVDDEYIGKIDDKAAIKGMMAAKVEEKEKDFSDYDLSIAEDVSFVPERVFNPAYNNSKVKKYVRDSLSVKADAIKLRIAEETAGIFKDKKAAEKVLKKYKAKHVDEAVLSKLEPAEQTSTNDNYTGEALQNPEQGDSELTPGDAIITNVNLSENVSITEQKVDPAEVLTVKQGVKKLKKGTLEDKVHKVGKNEVLGGIANQYDLTVDELLDLNDDLNEGDVLQIDQEIHVTDYEPFADVIVKEEKMKNETIDYETKVIESDDLYKGDEKVKQEGKTGKKEVLYSLEKRNGESTKKEVIDEETTKEPVKKIIVKGTKVVPSRGTGNLNWPAAGGHVTSGMGERWGSMHKGVDIAGASDRSILAADNGTVVSAGFDSGGYGNKVVINHNNGMKTIYAHLSSISVSPGETVEKGKKIGVMGTTGRSTGIHLHFEVYQNGSLQNPQEHL</sequence>
<name>A0A0U4FUT8_9BACI</name>
<dbReference type="Gene3D" id="3.10.350.10">
    <property type="entry name" value="LysM domain"/>
    <property type="match status" value="1"/>
</dbReference>
<evidence type="ECO:0000259" key="3">
    <source>
        <dbReference type="PROSITE" id="PS51109"/>
    </source>
</evidence>
<dbReference type="InterPro" id="IPR050570">
    <property type="entry name" value="Cell_wall_metabolism_enzyme"/>
</dbReference>
<dbReference type="EMBL" id="CP013862">
    <property type="protein sequence ID" value="ALX49557.1"/>
    <property type="molecule type" value="Genomic_DNA"/>
</dbReference>
<keyword evidence="1" id="KW-0732">Signal</keyword>
<evidence type="ECO:0000313" key="6">
    <source>
        <dbReference type="Proteomes" id="UP000050331"/>
    </source>
</evidence>
<evidence type="ECO:0000256" key="2">
    <source>
        <dbReference type="SAM" id="MobiDB-lite"/>
    </source>
</evidence>
<evidence type="ECO:0000313" key="5">
    <source>
        <dbReference type="EMBL" id="ALX49557.1"/>
    </source>
</evidence>
<feature type="region of interest" description="Disordered" evidence="2">
    <location>
        <begin position="159"/>
        <end position="186"/>
    </location>
</feature>
<dbReference type="Gene3D" id="2.70.70.10">
    <property type="entry name" value="Glucose Permease (Domain IIA)"/>
    <property type="match status" value="1"/>
</dbReference>